<evidence type="ECO:0000256" key="1">
    <source>
        <dbReference type="SAM" id="MobiDB-lite"/>
    </source>
</evidence>
<feature type="compositionally biased region" description="Polar residues" evidence="1">
    <location>
        <begin position="254"/>
        <end position="267"/>
    </location>
</feature>
<dbReference type="AlphaFoldDB" id="A0A5E4Q3C8"/>
<feature type="compositionally biased region" description="Low complexity" evidence="1">
    <location>
        <begin position="522"/>
        <end position="533"/>
    </location>
</feature>
<proteinExistence type="predicted"/>
<feature type="compositionally biased region" description="Low complexity" evidence="1">
    <location>
        <begin position="224"/>
        <end position="235"/>
    </location>
</feature>
<dbReference type="Proteomes" id="UP000324832">
    <property type="component" value="Unassembled WGS sequence"/>
</dbReference>
<name>A0A5E4Q3C8_9NEOP</name>
<accession>A0A5E4Q3C8</accession>
<protein>
    <submittedName>
        <fullName evidence="2">Uncharacterized protein</fullName>
    </submittedName>
</protein>
<feature type="region of interest" description="Disordered" evidence="1">
    <location>
        <begin position="592"/>
        <end position="656"/>
    </location>
</feature>
<feature type="region of interest" description="Disordered" evidence="1">
    <location>
        <begin position="471"/>
        <end position="533"/>
    </location>
</feature>
<feature type="region of interest" description="Disordered" evidence="1">
    <location>
        <begin position="675"/>
        <end position="708"/>
    </location>
</feature>
<feature type="compositionally biased region" description="Basic and acidic residues" evidence="1">
    <location>
        <begin position="624"/>
        <end position="656"/>
    </location>
</feature>
<feature type="compositionally biased region" description="Polar residues" evidence="1">
    <location>
        <begin position="793"/>
        <end position="812"/>
    </location>
</feature>
<gene>
    <name evidence="2" type="ORF">LSINAPIS_LOCUS5126</name>
</gene>
<feature type="region of interest" description="Disordered" evidence="1">
    <location>
        <begin position="221"/>
        <end position="274"/>
    </location>
</feature>
<feature type="region of interest" description="Disordered" evidence="1">
    <location>
        <begin position="446"/>
        <end position="465"/>
    </location>
</feature>
<dbReference type="EMBL" id="FZQP02001404">
    <property type="protein sequence ID" value="VVC92767.1"/>
    <property type="molecule type" value="Genomic_DNA"/>
</dbReference>
<organism evidence="2 3">
    <name type="scientific">Leptidea sinapis</name>
    <dbReference type="NCBI Taxonomy" id="189913"/>
    <lineage>
        <taxon>Eukaryota</taxon>
        <taxon>Metazoa</taxon>
        <taxon>Ecdysozoa</taxon>
        <taxon>Arthropoda</taxon>
        <taxon>Hexapoda</taxon>
        <taxon>Insecta</taxon>
        <taxon>Pterygota</taxon>
        <taxon>Neoptera</taxon>
        <taxon>Endopterygota</taxon>
        <taxon>Lepidoptera</taxon>
        <taxon>Glossata</taxon>
        <taxon>Ditrysia</taxon>
        <taxon>Papilionoidea</taxon>
        <taxon>Pieridae</taxon>
        <taxon>Dismorphiinae</taxon>
        <taxon>Leptidea</taxon>
    </lineage>
</organism>
<sequence length="956" mass="109539">MKVVVTLKLRLWMFMLVGQCLVLFVTSARFHRRSMQPHPNLPPTKNGWRPVVGSGGLLYGSLGTAPLHAAHKFPVHEYYASTGRPLVARDVNKLTCQISNQFNLASIPLLDHIMSFQMHSKPMCDRILNIAPTEEGLRYINLRFIRCLIIRRTFGSFGVQSVKGRDPVYQSTKTTIQPQQPTKQAVFNSYNYSHNLKSTPSLYAVTTPKLQTTQNQIYFQQNNKSPSPTQQTKTTSNKDTKAGQGHSFKPSPQDPFTKNNLKNDVNKVTTYNPPITTNTNQYYNYNYVSQNSNQHNANVNYNNNNQQLDNVGLTQQVLHQYANPPNVVNYADDPINPGQYQASYEVTEKETDVITRPATGAWFQDAYDLNQQVTEASILTQDNFNSILAKPVTVSEQPEEYAIVTEAEKLYENGLNYNNQFELQNRPQGEDYEPIEKNKLKDYYYRVPTTPSGRRTKKPAKVTQEVTTDIAATTETPVESLPTLPPSQHFKRPNSESLDKDKIRKRNKIRRRRPIGNRRNETSTTTTTETIQTTDEIHTIRPRIRPIKRTESPLTTPTITSELTTSALATEAPTAPTPMRKKLNHQRIMTTLGRADTTTQPTHEQEQNRESPIMKISSRLHTRQNYEYRNTDVPDYTHKQDEKETPTSDTSVDFRDNSKTEADILKEFSFHRDVRPVESTTESSKETVDIETTTQRTEKSNIGKIPKINKYSRPKFSVKDYRNRLSSTTSSTEKATETYKQRFPQRKNPYSEINTEIETTTERRKFTPKEPRYKLNRTENIDQDIQSRHSSRIRQTTEVAETTTQRISSRIRNGQRRPKPTDETIETSSTTAGKRPLRKKIKDSETGESVQDITIGDAKSSHEHKNEITSERARSESAIMKIADKKHQDHIEKLFEHSKRVSDLTLAASKDYNTPGMFKTISANSRRIPNYFTIATDDPILPIEAFFPQLNQKKES</sequence>
<feature type="compositionally biased region" description="Basic residues" evidence="1">
    <location>
        <begin position="503"/>
        <end position="516"/>
    </location>
</feature>
<feature type="region of interest" description="Disordered" evidence="1">
    <location>
        <begin position="785"/>
        <end position="873"/>
    </location>
</feature>
<evidence type="ECO:0000313" key="3">
    <source>
        <dbReference type="Proteomes" id="UP000324832"/>
    </source>
</evidence>
<feature type="compositionally biased region" description="Basic and acidic residues" evidence="1">
    <location>
        <begin position="493"/>
        <end position="502"/>
    </location>
</feature>
<feature type="region of interest" description="Disordered" evidence="1">
    <location>
        <begin position="722"/>
        <end position="741"/>
    </location>
</feature>
<feature type="compositionally biased region" description="Basic and acidic residues" evidence="1">
    <location>
        <begin position="859"/>
        <end position="873"/>
    </location>
</feature>
<reference evidence="2 3" key="1">
    <citation type="submission" date="2017-07" db="EMBL/GenBank/DDBJ databases">
        <authorList>
            <person name="Talla V."/>
            <person name="Backstrom N."/>
        </authorList>
    </citation>
    <scope>NUCLEOTIDE SEQUENCE [LARGE SCALE GENOMIC DNA]</scope>
</reference>
<evidence type="ECO:0000313" key="2">
    <source>
        <dbReference type="EMBL" id="VVC92767.1"/>
    </source>
</evidence>
<keyword evidence="3" id="KW-1185">Reference proteome</keyword>